<feature type="region of interest" description="Disordered" evidence="13">
    <location>
        <begin position="146"/>
        <end position="212"/>
    </location>
</feature>
<dbReference type="InterPro" id="IPR018545">
    <property type="entry name" value="Btz_dom"/>
</dbReference>
<reference evidence="16" key="1">
    <citation type="journal article" date="2014" name="Proc. Natl. Acad. Sci. U.S.A.">
        <title>Extensive sampling of basidiomycete genomes demonstrates inadequacy of the white-rot/brown-rot paradigm for wood decay fungi.</title>
        <authorList>
            <person name="Riley R."/>
            <person name="Salamov A.A."/>
            <person name="Brown D.W."/>
            <person name="Nagy L.G."/>
            <person name="Floudas D."/>
            <person name="Held B.W."/>
            <person name="Levasseur A."/>
            <person name="Lombard V."/>
            <person name="Morin E."/>
            <person name="Otillar R."/>
            <person name="Lindquist E.A."/>
            <person name="Sun H."/>
            <person name="LaButti K.M."/>
            <person name="Schmutz J."/>
            <person name="Jabbour D."/>
            <person name="Luo H."/>
            <person name="Baker S.E."/>
            <person name="Pisabarro A.G."/>
            <person name="Walton J.D."/>
            <person name="Blanchette R.A."/>
            <person name="Henrissat B."/>
            <person name="Martin F."/>
            <person name="Cullen D."/>
            <person name="Hibbett D.S."/>
            <person name="Grigoriev I.V."/>
        </authorList>
    </citation>
    <scope>NUCLEOTIDE SEQUENCE [LARGE SCALE GENOMIC DNA]</scope>
    <source>
        <strain evidence="16">PC15</strain>
    </source>
</reference>
<keyword evidence="5" id="KW-0963">Cytoplasm</keyword>
<evidence type="ECO:0000256" key="11">
    <source>
        <dbReference type="ARBA" id="ARBA00023187"/>
    </source>
</evidence>
<comment type="similarity">
    <text evidence="3">Belongs to the CASC3 family.</text>
</comment>
<keyword evidence="9" id="KW-0694">RNA-binding</keyword>
<name>A0A067NP35_PLEO1</name>
<feature type="compositionally biased region" description="Low complexity" evidence="13">
    <location>
        <begin position="332"/>
        <end position="341"/>
    </location>
</feature>
<keyword evidence="6" id="KW-0507">mRNA processing</keyword>
<evidence type="ECO:0000259" key="14">
    <source>
        <dbReference type="Pfam" id="PF09405"/>
    </source>
</evidence>
<feature type="compositionally biased region" description="Basic and acidic residues" evidence="13">
    <location>
        <begin position="649"/>
        <end position="658"/>
    </location>
</feature>
<dbReference type="VEuPathDB" id="FungiDB:PLEOSDRAFT_1103728"/>
<evidence type="ECO:0000313" key="15">
    <source>
        <dbReference type="EMBL" id="KDQ29714.1"/>
    </source>
</evidence>
<accession>A0A067NP35</accession>
<dbReference type="GO" id="GO:0006397">
    <property type="term" value="P:mRNA processing"/>
    <property type="evidence" value="ECO:0007669"/>
    <property type="project" value="UniProtKB-KW"/>
</dbReference>
<evidence type="ECO:0000256" key="2">
    <source>
        <dbReference type="ARBA" id="ARBA00004496"/>
    </source>
</evidence>
<dbReference type="OrthoDB" id="3361414at2759"/>
<dbReference type="Proteomes" id="UP000027073">
    <property type="component" value="Unassembled WGS sequence"/>
</dbReference>
<protein>
    <recommendedName>
        <fullName evidence="14">Btz domain-containing protein</fullName>
    </recommendedName>
</protein>
<feature type="region of interest" description="Disordered" evidence="13">
    <location>
        <begin position="649"/>
        <end position="717"/>
    </location>
</feature>
<evidence type="ECO:0000256" key="3">
    <source>
        <dbReference type="ARBA" id="ARBA00009548"/>
    </source>
</evidence>
<feature type="compositionally biased region" description="Basic residues" evidence="13">
    <location>
        <begin position="22"/>
        <end position="37"/>
    </location>
</feature>
<gene>
    <name evidence="15" type="ORF">PLEOSDRAFT_1103728</name>
</gene>
<evidence type="ECO:0000256" key="13">
    <source>
        <dbReference type="SAM" id="MobiDB-lite"/>
    </source>
</evidence>
<keyword evidence="10" id="KW-0866">Nonsense-mediated mRNA decay</keyword>
<feature type="region of interest" description="Disordered" evidence="13">
    <location>
        <begin position="299"/>
        <end position="355"/>
    </location>
</feature>
<dbReference type="InParanoid" id="A0A067NP35"/>
<dbReference type="HOGENOM" id="CLU_007059_0_0_1"/>
<feature type="region of interest" description="Disordered" evidence="13">
    <location>
        <begin position="245"/>
        <end position="271"/>
    </location>
</feature>
<feature type="region of interest" description="Disordered" evidence="13">
    <location>
        <begin position="1"/>
        <end position="102"/>
    </location>
</feature>
<dbReference type="GO" id="GO:0003729">
    <property type="term" value="F:mRNA binding"/>
    <property type="evidence" value="ECO:0007669"/>
    <property type="project" value="InterPro"/>
</dbReference>
<feature type="compositionally biased region" description="Polar residues" evidence="13">
    <location>
        <begin position="182"/>
        <end position="198"/>
    </location>
</feature>
<keyword evidence="4" id="KW-0813">Transport</keyword>
<feature type="compositionally biased region" description="Low complexity" evidence="13">
    <location>
        <begin position="1"/>
        <end position="19"/>
    </location>
</feature>
<evidence type="ECO:0000256" key="5">
    <source>
        <dbReference type="ARBA" id="ARBA00022490"/>
    </source>
</evidence>
<evidence type="ECO:0000256" key="4">
    <source>
        <dbReference type="ARBA" id="ARBA00022448"/>
    </source>
</evidence>
<dbReference type="EMBL" id="KL198007">
    <property type="protein sequence ID" value="KDQ29714.1"/>
    <property type="molecule type" value="Genomic_DNA"/>
</dbReference>
<dbReference type="Pfam" id="PF09405">
    <property type="entry name" value="Btz"/>
    <property type="match status" value="1"/>
</dbReference>
<evidence type="ECO:0000256" key="10">
    <source>
        <dbReference type="ARBA" id="ARBA00023161"/>
    </source>
</evidence>
<evidence type="ECO:0000256" key="12">
    <source>
        <dbReference type="ARBA" id="ARBA00023242"/>
    </source>
</evidence>
<evidence type="ECO:0000256" key="1">
    <source>
        <dbReference type="ARBA" id="ARBA00004123"/>
    </source>
</evidence>
<evidence type="ECO:0000256" key="6">
    <source>
        <dbReference type="ARBA" id="ARBA00022664"/>
    </source>
</evidence>
<sequence>MPVPVTSTTAKSSSSTATKPRGQIHGKKTRSGRRRGRATGGFESDEEIVREIATDSDTDDDSSSLDSASDSDTEPASEDVITNEPHSLTPDTSQDTSLTKDVLADVSGAHGAFFTTPGNWSEMVADETAHGPADLPVIDFADFDAHAVQPKTTRPRKPKAAKQAPPKPEPQSPHKVDDEEQPSSSQLPPRTVGQTARQAYQKRLENDPSFVPKVGEFWGHDDRLLDKDLRSLSGWWRGRWQGRGRGYAPRGRGGFHTTRPQPGGQTVDDNPDAQLSAPVEVAPIEKSWTHDGYEEMRLREEQRQHKPTPVRGGFGNSRGSFVPSRGRGRGGFAASPSARSRNISTFTPPPGRPWFVMKPERPFTKQQEGFLYLDPALKPRHNQGFGIRVKLPGSHGLVIRTPLNPASSAAAKPARVAPPVSANGSEYDAKHLVVRLPARPAQVATAPEPSALSLAEPHDDIASNIASASVAPAEASQEPEIAVQPPEATGGSSSDSAGWIQPSEINLDDNGIPSQPDRLDQRPPLHPLQTTFTPPVASPPYGSPYAYAHTLPHGVALNQHGMAYELATGRPVYFQSPMPPMYDPRPVMHPTMPPFVPGHVHHHSMDSPDPANPQSLSHPQHPPPINNFIDPATGAPIFSLPRQTRIEIRAPTEQDEGRASSSKLTRRVSGLRGAAATFEPSRPLPMSSSYGQETGFAPSVNDSANGDVAPHPSMDPNMMGYSTYSQQYYYPNYMYPQYMDMTQIPPYEYYPSDPRLQGTGTVYY</sequence>
<dbReference type="GO" id="GO:0006417">
    <property type="term" value="P:regulation of translation"/>
    <property type="evidence" value="ECO:0007669"/>
    <property type="project" value="UniProtKB-KW"/>
</dbReference>
<evidence type="ECO:0000256" key="9">
    <source>
        <dbReference type="ARBA" id="ARBA00022884"/>
    </source>
</evidence>
<dbReference type="AlphaFoldDB" id="A0A067NP35"/>
<evidence type="ECO:0000256" key="8">
    <source>
        <dbReference type="ARBA" id="ARBA00022845"/>
    </source>
</evidence>
<keyword evidence="11" id="KW-0508">mRNA splicing</keyword>
<feature type="domain" description="Btz" evidence="14">
    <location>
        <begin position="190"/>
        <end position="312"/>
    </location>
</feature>
<dbReference type="STRING" id="1137138.A0A067NP35"/>
<feature type="region of interest" description="Disordered" evidence="13">
    <location>
        <begin position="468"/>
        <end position="537"/>
    </location>
</feature>
<dbReference type="GO" id="GO:0005737">
    <property type="term" value="C:cytoplasm"/>
    <property type="evidence" value="ECO:0007669"/>
    <property type="project" value="UniProtKB-SubCell"/>
</dbReference>
<evidence type="ECO:0000256" key="7">
    <source>
        <dbReference type="ARBA" id="ARBA00022816"/>
    </source>
</evidence>
<dbReference type="GO" id="GO:0008380">
    <property type="term" value="P:RNA splicing"/>
    <property type="evidence" value="ECO:0007669"/>
    <property type="project" value="UniProtKB-KW"/>
</dbReference>
<evidence type="ECO:0000313" key="16">
    <source>
        <dbReference type="Proteomes" id="UP000027073"/>
    </source>
</evidence>
<feature type="compositionally biased region" description="Acidic residues" evidence="13">
    <location>
        <begin position="54"/>
        <end position="77"/>
    </location>
</feature>
<keyword evidence="8" id="KW-0810">Translation regulation</keyword>
<dbReference type="GO" id="GO:0051028">
    <property type="term" value="P:mRNA transport"/>
    <property type="evidence" value="ECO:0007669"/>
    <property type="project" value="UniProtKB-KW"/>
</dbReference>
<dbReference type="GO" id="GO:0035145">
    <property type="term" value="C:exon-exon junction complex"/>
    <property type="evidence" value="ECO:0007669"/>
    <property type="project" value="InterPro"/>
</dbReference>
<proteinExistence type="inferred from homology"/>
<feature type="compositionally biased region" description="Polar residues" evidence="13">
    <location>
        <begin position="84"/>
        <end position="99"/>
    </location>
</feature>
<comment type="subcellular location">
    <subcellularLocation>
        <location evidence="2">Cytoplasm</location>
    </subcellularLocation>
    <subcellularLocation>
        <location evidence="1">Nucleus</location>
    </subcellularLocation>
</comment>
<keyword evidence="12" id="KW-0539">Nucleus</keyword>
<feature type="region of interest" description="Disordered" evidence="13">
    <location>
        <begin position="593"/>
        <end position="636"/>
    </location>
</feature>
<organism evidence="15 16">
    <name type="scientific">Pleurotus ostreatus (strain PC15)</name>
    <name type="common">Oyster mushroom</name>
    <dbReference type="NCBI Taxonomy" id="1137138"/>
    <lineage>
        <taxon>Eukaryota</taxon>
        <taxon>Fungi</taxon>
        <taxon>Dikarya</taxon>
        <taxon>Basidiomycota</taxon>
        <taxon>Agaricomycotina</taxon>
        <taxon>Agaricomycetes</taxon>
        <taxon>Agaricomycetidae</taxon>
        <taxon>Agaricales</taxon>
        <taxon>Pleurotineae</taxon>
        <taxon>Pleurotaceae</taxon>
        <taxon>Pleurotus</taxon>
    </lineage>
</organism>
<dbReference type="GO" id="GO:0000184">
    <property type="term" value="P:nuclear-transcribed mRNA catabolic process, nonsense-mediated decay"/>
    <property type="evidence" value="ECO:0007669"/>
    <property type="project" value="UniProtKB-KW"/>
</dbReference>
<feature type="compositionally biased region" description="Polar residues" evidence="13">
    <location>
        <begin position="258"/>
        <end position="268"/>
    </location>
</feature>
<keyword evidence="7" id="KW-0509">mRNA transport</keyword>